<evidence type="ECO:0000313" key="1">
    <source>
        <dbReference type="EMBL" id="MBT2188145.1"/>
    </source>
</evidence>
<reference evidence="1" key="1">
    <citation type="submission" date="2021-05" db="EMBL/GenBank/DDBJ databases">
        <title>Genome of Sphingobium sp. strain.</title>
        <authorList>
            <person name="Fan R."/>
        </authorList>
    </citation>
    <scope>NUCLEOTIDE SEQUENCE</scope>
    <source>
        <strain evidence="1">H33</strain>
    </source>
</reference>
<dbReference type="RefSeq" id="WP_214624401.1">
    <property type="nucleotide sequence ID" value="NZ_JAHGAW010000009.1"/>
</dbReference>
<keyword evidence="2" id="KW-1185">Reference proteome</keyword>
<organism evidence="1 2">
    <name type="scientific">Sphingobium nicotianae</name>
    <dbReference type="NCBI Taxonomy" id="2782607"/>
    <lineage>
        <taxon>Bacteria</taxon>
        <taxon>Pseudomonadati</taxon>
        <taxon>Pseudomonadota</taxon>
        <taxon>Alphaproteobacteria</taxon>
        <taxon>Sphingomonadales</taxon>
        <taxon>Sphingomonadaceae</taxon>
        <taxon>Sphingobium</taxon>
    </lineage>
</organism>
<gene>
    <name evidence="1" type="ORF">KK488_14415</name>
</gene>
<sequence length="69" mass="7839">MREQRLQIMLTQDELTAIDDWRFARRMPTRASAVRELLFRGLAAEGFDLAKVGRKSQDFGVVNGKGEGK</sequence>
<evidence type="ECO:0000313" key="2">
    <source>
        <dbReference type="Proteomes" id="UP001138757"/>
    </source>
</evidence>
<protein>
    <recommendedName>
        <fullName evidence="3">Ribbon-helix-helix protein, CopG family</fullName>
    </recommendedName>
</protein>
<name>A0A9X1ISG5_9SPHN</name>
<accession>A0A9X1ISG5</accession>
<dbReference type="Proteomes" id="UP001138757">
    <property type="component" value="Unassembled WGS sequence"/>
</dbReference>
<dbReference type="EMBL" id="JAHGAW010000009">
    <property type="protein sequence ID" value="MBT2188145.1"/>
    <property type="molecule type" value="Genomic_DNA"/>
</dbReference>
<comment type="caution">
    <text evidence="1">The sequence shown here is derived from an EMBL/GenBank/DDBJ whole genome shotgun (WGS) entry which is preliminary data.</text>
</comment>
<proteinExistence type="predicted"/>
<evidence type="ECO:0008006" key="3">
    <source>
        <dbReference type="Google" id="ProtNLM"/>
    </source>
</evidence>
<dbReference type="AlphaFoldDB" id="A0A9X1ISG5"/>